<evidence type="ECO:0000313" key="1">
    <source>
        <dbReference type="EMBL" id="PWY62711.1"/>
    </source>
</evidence>
<accession>A0A317ULY6</accession>
<dbReference type="EMBL" id="MSFU01000042">
    <property type="protein sequence ID" value="PWY62711.1"/>
    <property type="molecule type" value="Genomic_DNA"/>
</dbReference>
<dbReference type="GeneID" id="37055599"/>
<organism evidence="1 2">
    <name type="scientific">Aspergillus eucalypticola (strain CBS 122712 / IBT 29274)</name>
    <dbReference type="NCBI Taxonomy" id="1448314"/>
    <lineage>
        <taxon>Eukaryota</taxon>
        <taxon>Fungi</taxon>
        <taxon>Dikarya</taxon>
        <taxon>Ascomycota</taxon>
        <taxon>Pezizomycotina</taxon>
        <taxon>Eurotiomycetes</taxon>
        <taxon>Eurotiomycetidae</taxon>
        <taxon>Eurotiales</taxon>
        <taxon>Aspergillaceae</taxon>
        <taxon>Aspergillus</taxon>
        <taxon>Aspergillus subgen. Circumdati</taxon>
    </lineage>
</organism>
<dbReference type="OrthoDB" id="10506463at2759"/>
<name>A0A317ULY6_ASPEC</name>
<evidence type="ECO:0000313" key="2">
    <source>
        <dbReference type="Proteomes" id="UP000246171"/>
    </source>
</evidence>
<sequence length="197" mass="22164">MLGLNMHDGMRVNEMKLDGVSWKAGWQVGRPLKLNPARAQIMVQISDVQVAALRLQERPFLISGVENPSDEESTGYSIKCTPDDQQHLIYLDHSWYHFEPSAQHRNSTFWTRPSFVPYFPPPFFWKFKKKLFELSDIFAICGPEPVNRRGLPFGFAAASGSAALSHPYVHLSEVLAATSDPRCISTSVSELTAVRSI</sequence>
<dbReference type="AlphaFoldDB" id="A0A317ULY6"/>
<protein>
    <submittedName>
        <fullName evidence="1">Uncharacterized protein</fullName>
    </submittedName>
</protein>
<proteinExistence type="predicted"/>
<reference evidence="1" key="1">
    <citation type="submission" date="2016-12" db="EMBL/GenBank/DDBJ databases">
        <title>The genomes of Aspergillus section Nigri reveals drivers in fungal speciation.</title>
        <authorList>
            <consortium name="DOE Joint Genome Institute"/>
            <person name="Vesth T.C."/>
            <person name="Nybo J."/>
            <person name="Theobald S."/>
            <person name="Brandl J."/>
            <person name="Frisvad J.C."/>
            <person name="Nielsen K.F."/>
            <person name="Lyhne E.K."/>
            <person name="Kogle M.E."/>
            <person name="Kuo A."/>
            <person name="Riley R."/>
            <person name="Clum A."/>
            <person name="Nolan M."/>
            <person name="Lipzen A."/>
            <person name="Salamov A."/>
            <person name="Henrissat B."/>
            <person name="Wiebenga A."/>
            <person name="De vries R.P."/>
            <person name="Grigoriev I.V."/>
            <person name="Mortensen U.H."/>
            <person name="Andersen M.R."/>
            <person name="Baker S.E."/>
        </authorList>
    </citation>
    <scope>NUCLEOTIDE SEQUENCE</scope>
    <source>
        <strain evidence="1">CBS 122712</strain>
    </source>
</reference>
<dbReference type="Proteomes" id="UP000246171">
    <property type="component" value="Unassembled WGS sequence"/>
</dbReference>
<keyword evidence="2" id="KW-1185">Reference proteome</keyword>
<dbReference type="RefSeq" id="XP_025382548.1">
    <property type="nucleotide sequence ID" value="XM_025533637.1"/>
</dbReference>
<comment type="caution">
    <text evidence="1">The sequence shown here is derived from an EMBL/GenBank/DDBJ whole genome shotgun (WGS) entry which is preliminary data.</text>
</comment>
<gene>
    <name evidence="1" type="ORF">BO83DRAFT_403630</name>
</gene>
<dbReference type="VEuPathDB" id="FungiDB:BO83DRAFT_403630"/>